<dbReference type="EMBL" id="BAAASG010000021">
    <property type="protein sequence ID" value="GAA2514299.1"/>
    <property type="molecule type" value="Genomic_DNA"/>
</dbReference>
<accession>A0ABN3N4G8</accession>
<keyword evidence="3" id="KW-1185">Reference proteome</keyword>
<feature type="compositionally biased region" description="Basic and acidic residues" evidence="1">
    <location>
        <begin position="109"/>
        <end position="121"/>
    </location>
</feature>
<evidence type="ECO:0008006" key="4">
    <source>
        <dbReference type="Google" id="ProtNLM"/>
    </source>
</evidence>
<evidence type="ECO:0000313" key="3">
    <source>
        <dbReference type="Proteomes" id="UP001501777"/>
    </source>
</evidence>
<evidence type="ECO:0000313" key="2">
    <source>
        <dbReference type="EMBL" id="GAA2514299.1"/>
    </source>
</evidence>
<evidence type="ECO:0000256" key="1">
    <source>
        <dbReference type="SAM" id="MobiDB-lite"/>
    </source>
</evidence>
<feature type="compositionally biased region" description="Low complexity" evidence="1">
    <location>
        <begin position="358"/>
        <end position="390"/>
    </location>
</feature>
<dbReference type="Proteomes" id="UP001501777">
    <property type="component" value="Unassembled WGS sequence"/>
</dbReference>
<gene>
    <name evidence="2" type="ORF">GCM10010276_72940</name>
</gene>
<name>A0ABN3N4G8_STRLO</name>
<feature type="compositionally biased region" description="Low complexity" evidence="1">
    <location>
        <begin position="419"/>
        <end position="434"/>
    </location>
</feature>
<feature type="compositionally biased region" description="Low complexity" evidence="1">
    <location>
        <begin position="314"/>
        <end position="334"/>
    </location>
</feature>
<feature type="compositionally biased region" description="Low complexity" evidence="1">
    <location>
        <begin position="21"/>
        <end position="31"/>
    </location>
</feature>
<comment type="caution">
    <text evidence="2">The sequence shown here is derived from an EMBL/GenBank/DDBJ whole genome shotgun (WGS) entry which is preliminary data.</text>
</comment>
<feature type="region of interest" description="Disordered" evidence="1">
    <location>
        <begin position="480"/>
        <end position="520"/>
    </location>
</feature>
<feature type="compositionally biased region" description="Low complexity" evidence="1">
    <location>
        <begin position="256"/>
        <end position="274"/>
    </location>
</feature>
<reference evidence="2 3" key="1">
    <citation type="journal article" date="2019" name="Int. J. Syst. Evol. Microbiol.">
        <title>The Global Catalogue of Microorganisms (GCM) 10K type strain sequencing project: providing services to taxonomists for standard genome sequencing and annotation.</title>
        <authorList>
            <consortium name="The Broad Institute Genomics Platform"/>
            <consortium name="The Broad Institute Genome Sequencing Center for Infectious Disease"/>
            <person name="Wu L."/>
            <person name="Ma J."/>
        </authorList>
    </citation>
    <scope>NUCLEOTIDE SEQUENCE [LARGE SCALE GENOMIC DNA]</scope>
    <source>
        <strain evidence="2 3">JCM 4395</strain>
    </source>
</reference>
<sequence length="930" mass="90438">MNTERPDNDAPDENGTAGSTEDQGAVAEQGAAGAGAPGDADAPGEEAGAERGGAAEKGTEVGATGAVEETGLGGATAGGEGLDAGTEKTGAEGLDAGTEKTGAQGLDAGTEKTGAEGRGDEAEATGAGEATGVGEETAEVGATARVEGPDPGTEKTGAQGEADEAEASGAGESTGAGEETAEVGATARVEGPDPGTEKTGAQGEADEVGTAGAGEATGKVVATGALEEARSGEVTAQVEGPNPGTEQTGAQGQADEVGTAGAGEATGKVVATGALEEARSGEVTAEAGATAQVEGPGAGAEKTGAQGEGDEAEATGAGESTGAGEETAEVGATARVEEPGAGEATTVIRATAPEEIAAGRTTAAAEATARTEETTVAGAAAAAEATAGTEETARTEETAAAGAVAPVKVNQAAEETQVAKGPAIAGSPAAAGDGAEIHDATPDPDAEEHRPSRRRSPALIASVAAAVLLVGGGGAYLAASASGGSGGRTDAGASGDGTTPPPLALDGYSEGGTNGIAPGEPNPYGVRYKADGTLPDGPDSAPVYRAAGEVTKDEVARLAKALGLDGTPVAQGQAWQVGPAKDGSGPSLVVDKQAPGTWTFHRYAAGTDACRSAIACTKDPANPAGATVSEATAKKAAAPVLKAVGQDDAKVDASQVMGAQRVVNANPLVGGLPTYGWTTGLTVGAQGEVVGGSGKLKAPVKGDTYPVLGARKTLDLMNAAPTTDHRMGIGGCASPVPLKDRLEAPCGQSTSGAGATPAKQTVAVDGAVFGLAVHAVDGRQALVPSWLFQVKGAGAQNGFTVTYPAVDPKYLASNSTTPSGQPTPSTSAPATRDVKVDYYTADGKDLTVGFTGGVCADYEATASESSGQVTVKVTETPWKGKICIMIAKAIEKTVHLDKPLGDRKVVGTDGKQILPPNPGQRLPGKTAGVQ</sequence>
<organism evidence="2 3">
    <name type="scientific">Streptomyces longisporus</name>
    <dbReference type="NCBI Taxonomy" id="1948"/>
    <lineage>
        <taxon>Bacteria</taxon>
        <taxon>Bacillati</taxon>
        <taxon>Actinomycetota</taxon>
        <taxon>Actinomycetes</taxon>
        <taxon>Kitasatosporales</taxon>
        <taxon>Streptomycetaceae</taxon>
        <taxon>Streptomyces</taxon>
    </lineage>
</organism>
<feature type="compositionally biased region" description="Low complexity" evidence="1">
    <location>
        <begin position="208"/>
        <end position="225"/>
    </location>
</feature>
<feature type="region of interest" description="Disordered" evidence="1">
    <location>
        <begin position="905"/>
        <end position="930"/>
    </location>
</feature>
<feature type="compositionally biased region" description="Low complexity" evidence="1">
    <location>
        <begin position="167"/>
        <end position="187"/>
    </location>
</feature>
<proteinExistence type="predicted"/>
<protein>
    <recommendedName>
        <fullName evidence="4">Large membrane protein</fullName>
    </recommendedName>
</protein>
<dbReference type="RefSeq" id="WP_425585824.1">
    <property type="nucleotide sequence ID" value="NZ_BAAASG010000021.1"/>
</dbReference>
<feature type="region of interest" description="Disordered" evidence="1">
    <location>
        <begin position="1"/>
        <end position="455"/>
    </location>
</feature>
<feature type="compositionally biased region" description="Gly residues" evidence="1">
    <location>
        <begin position="71"/>
        <end position="82"/>
    </location>
</feature>
<feature type="compositionally biased region" description="Low complexity" evidence="1">
    <location>
        <begin position="124"/>
        <end position="146"/>
    </location>
</feature>